<reference evidence="2" key="2">
    <citation type="journal article" date="2014" name="ISME J.">
        <title>Microbial stratification in low pH oxic and suboxic macroscopic growths along an acid mine drainage.</title>
        <authorList>
            <person name="Mendez-Garcia C."/>
            <person name="Mesa V."/>
            <person name="Sprenger R.R."/>
            <person name="Richter M."/>
            <person name="Diez M.S."/>
            <person name="Solano J."/>
            <person name="Bargiela R."/>
            <person name="Golyshina O.V."/>
            <person name="Manteca A."/>
            <person name="Ramos J.L."/>
            <person name="Gallego J.R."/>
            <person name="Llorente I."/>
            <person name="Martins Dos Santos V.A."/>
            <person name="Jensen O.N."/>
            <person name="Pelaez A.I."/>
            <person name="Sanchez J."/>
            <person name="Ferrer M."/>
        </authorList>
    </citation>
    <scope>NUCLEOTIDE SEQUENCE</scope>
</reference>
<proteinExistence type="predicted"/>
<gene>
    <name evidence="2" type="ORF">B1A_02357</name>
</gene>
<dbReference type="CDD" id="cd12152">
    <property type="entry name" value="F1-ATPase_delta"/>
    <property type="match status" value="1"/>
</dbReference>
<protein>
    <submittedName>
        <fullName evidence="2">ATP synthase F1, epsilon subunit</fullName>
    </submittedName>
</protein>
<accession>T1CAF9</accession>
<dbReference type="InterPro" id="IPR020547">
    <property type="entry name" value="ATP_synth_F1_esu_C"/>
</dbReference>
<feature type="non-terminal residue" evidence="2">
    <location>
        <position position="1"/>
    </location>
</feature>
<dbReference type="GO" id="GO:0045259">
    <property type="term" value="C:proton-transporting ATP synthase complex"/>
    <property type="evidence" value="ECO:0007669"/>
    <property type="project" value="InterPro"/>
</dbReference>
<dbReference type="Pfam" id="PF00401">
    <property type="entry name" value="ATP-synt_DE"/>
    <property type="match status" value="1"/>
</dbReference>
<dbReference type="AlphaFoldDB" id="T1CAF9"/>
<reference evidence="2" key="1">
    <citation type="submission" date="2013-08" db="EMBL/GenBank/DDBJ databases">
        <authorList>
            <person name="Mendez C."/>
            <person name="Richter M."/>
            <person name="Ferrer M."/>
            <person name="Sanchez J."/>
        </authorList>
    </citation>
    <scope>NUCLEOTIDE SEQUENCE</scope>
</reference>
<evidence type="ECO:0000313" key="2">
    <source>
        <dbReference type="EMBL" id="EQD78233.1"/>
    </source>
</evidence>
<name>T1CAF9_9ZZZZ</name>
<sequence length="105" mass="11411">LDVGEFIVKKGESTYAYFIAGGIVEVLPHQVTVLADIVERADEIDAGRAEKARANAEQALKEPMAEDSRLLYQQAYRRAAVRLRIVARRASPGGNFTTPPGTGPN</sequence>
<dbReference type="InterPro" id="IPR001469">
    <property type="entry name" value="ATP_synth_F1_dsu/esu"/>
</dbReference>
<organism evidence="2">
    <name type="scientific">mine drainage metagenome</name>
    <dbReference type="NCBI Taxonomy" id="410659"/>
    <lineage>
        <taxon>unclassified sequences</taxon>
        <taxon>metagenomes</taxon>
        <taxon>ecological metagenomes</taxon>
    </lineage>
</organism>
<dbReference type="EMBL" id="AUZX01001758">
    <property type="protein sequence ID" value="EQD78233.1"/>
    <property type="molecule type" value="Genomic_DNA"/>
</dbReference>
<evidence type="ECO:0000259" key="1">
    <source>
        <dbReference type="Pfam" id="PF00401"/>
    </source>
</evidence>
<comment type="caution">
    <text evidence="2">The sequence shown here is derived from an EMBL/GenBank/DDBJ whole genome shotgun (WGS) entry which is preliminary data.</text>
</comment>
<dbReference type="Gene3D" id="2.60.15.10">
    <property type="entry name" value="F0F1 ATP synthase delta/epsilon subunit, N-terminal"/>
    <property type="match status" value="1"/>
</dbReference>
<feature type="domain" description="ATP synthase epsilon subunit C-terminal" evidence="1">
    <location>
        <begin position="42"/>
        <end position="85"/>
    </location>
</feature>
<dbReference type="InterPro" id="IPR036771">
    <property type="entry name" value="ATPsynth_dsu/esu_N"/>
</dbReference>
<dbReference type="GO" id="GO:0046933">
    <property type="term" value="F:proton-transporting ATP synthase activity, rotational mechanism"/>
    <property type="evidence" value="ECO:0007669"/>
    <property type="project" value="InterPro"/>
</dbReference>